<dbReference type="InterPro" id="IPR029044">
    <property type="entry name" value="Nucleotide-diphossugar_trans"/>
</dbReference>
<feature type="domain" description="Glycosyltransferase 2-like" evidence="2">
    <location>
        <begin position="17"/>
        <end position="134"/>
    </location>
</feature>
<comment type="similarity">
    <text evidence="1">Belongs to the glycosyltransferase 2 family. WaaE/KdtX subfamily.</text>
</comment>
<dbReference type="InterPro" id="IPR001173">
    <property type="entry name" value="Glyco_trans_2-like"/>
</dbReference>
<dbReference type="Pfam" id="PF00535">
    <property type="entry name" value="Glycos_transf_2"/>
    <property type="match status" value="1"/>
</dbReference>
<dbReference type="EMBL" id="JANIBK010000025">
    <property type="protein sequence ID" value="MCQ8128205.1"/>
    <property type="molecule type" value="Genomic_DNA"/>
</dbReference>
<dbReference type="Proteomes" id="UP001524586">
    <property type="component" value="Unassembled WGS sequence"/>
</dbReference>
<gene>
    <name evidence="3" type="ORF">NP596_07010</name>
</gene>
<evidence type="ECO:0000259" key="2">
    <source>
        <dbReference type="Pfam" id="PF00535"/>
    </source>
</evidence>
<dbReference type="PANTHER" id="PTHR43630">
    <property type="entry name" value="POLY-BETA-1,6-N-ACETYL-D-GLUCOSAMINE SYNTHASE"/>
    <property type="match status" value="1"/>
</dbReference>
<comment type="caution">
    <text evidence="3">The sequence shown here is derived from an EMBL/GenBank/DDBJ whole genome shotgun (WGS) entry which is preliminary data.</text>
</comment>
<evidence type="ECO:0000256" key="1">
    <source>
        <dbReference type="ARBA" id="ARBA00038494"/>
    </source>
</evidence>
<accession>A0ABT1U2Z3</accession>
<dbReference type="SUPFAM" id="SSF53448">
    <property type="entry name" value="Nucleotide-diphospho-sugar transferases"/>
    <property type="match status" value="1"/>
</dbReference>
<protein>
    <submittedName>
        <fullName evidence="3">Glycosyltransferase family 2 protein</fullName>
    </submittedName>
</protein>
<dbReference type="PANTHER" id="PTHR43630:SF2">
    <property type="entry name" value="GLYCOSYLTRANSFERASE"/>
    <property type="match status" value="1"/>
</dbReference>
<proteinExistence type="inferred from homology"/>
<evidence type="ECO:0000313" key="4">
    <source>
        <dbReference type="Proteomes" id="UP001524586"/>
    </source>
</evidence>
<keyword evidence="4" id="KW-1185">Reference proteome</keyword>
<dbReference type="Gene3D" id="3.90.550.10">
    <property type="entry name" value="Spore Coat Polysaccharide Biosynthesis Protein SpsA, Chain A"/>
    <property type="match status" value="1"/>
</dbReference>
<dbReference type="CDD" id="cd02511">
    <property type="entry name" value="Beta4Glucosyltransferase"/>
    <property type="match status" value="1"/>
</dbReference>
<evidence type="ECO:0000313" key="3">
    <source>
        <dbReference type="EMBL" id="MCQ8128205.1"/>
    </source>
</evidence>
<sequence length="277" mass="31084">MPESTPTDLPATAPKLSVYIIAYNEADKIADAVQSVQWADEVLVLDSNSSDNTAGIARELGATVKQIPFTTFGKLRNDAIASCTHEWIFSLDADERCTPAARAEIQAILRNPTADAYYVPRRNWFMGRWINHCGWYPDYRQPQLFRKPALIFDDAAEVHEGYKVNGKVGYFKSAIIQIPFQNLEQLLHKMQRYSTLGARKLERSGKAAGMGTALGHGLWAFFRIYVLKLGFLDGWAGFVLAFGNFEGTFYRYAKAATAKQSWKPVDNLATTETRDPN</sequence>
<organism evidence="3 4">
    <name type="scientific">Methylomonas rivi</name>
    <dbReference type="NCBI Taxonomy" id="2952226"/>
    <lineage>
        <taxon>Bacteria</taxon>
        <taxon>Pseudomonadati</taxon>
        <taxon>Pseudomonadota</taxon>
        <taxon>Gammaproteobacteria</taxon>
        <taxon>Methylococcales</taxon>
        <taxon>Methylococcaceae</taxon>
        <taxon>Methylomonas</taxon>
    </lineage>
</organism>
<name>A0ABT1U2Z3_9GAMM</name>
<reference evidence="3 4" key="1">
    <citation type="submission" date="2022-07" db="EMBL/GenBank/DDBJ databases">
        <title>Methylomonas rivi sp. nov., Methylomonas rosea sp. nov., Methylomonas aureus sp. nov. and Methylomonas subterranea sp. nov., four novel methanotrophs isolated from a freshwater creek and the deep terrestrial subsurface.</title>
        <authorList>
            <person name="Abin C."/>
            <person name="Sankaranarayanan K."/>
            <person name="Garner C."/>
            <person name="Sindelar R."/>
            <person name="Kotary K."/>
            <person name="Garner R."/>
            <person name="Barclay S."/>
            <person name="Lawson P."/>
            <person name="Krumholz L."/>
        </authorList>
    </citation>
    <scope>NUCLEOTIDE SEQUENCE [LARGE SCALE GENOMIC DNA]</scope>
    <source>
        <strain evidence="3 4">WSC-6</strain>
    </source>
</reference>
<dbReference type="RefSeq" id="WP_256614580.1">
    <property type="nucleotide sequence ID" value="NZ_JANIBK010000025.1"/>
</dbReference>